<feature type="region of interest" description="Disordered" evidence="1">
    <location>
        <begin position="1"/>
        <end position="28"/>
    </location>
</feature>
<proteinExistence type="predicted"/>
<accession>A0A172YVQ5</accession>
<dbReference type="PATRIC" id="fig|219572.3.peg.713"/>
<dbReference type="EMBL" id="CP015600">
    <property type="protein sequence ID" value="ANF84142.1"/>
    <property type="molecule type" value="Genomic_DNA"/>
</dbReference>
<protein>
    <submittedName>
        <fullName evidence="2">Uncharacterized protein</fullName>
    </submittedName>
</protein>
<sequence>MELGGSDAPLLFMTQKNRNPATGSRKKPPADAAEKLLAMAADGVNKKGLAYGLGTTVELLNVWLDQYPELQQAIDQGREREHKALHNALYKAAVDGGNVTAAIFLLKARHGYREGDQGDQANRVSINFQLPGAMRLEDFTKDVTPRKETHDD</sequence>
<dbReference type="STRING" id="219572.A7J50_0698"/>
<organism evidence="2 3">
    <name type="scientific">Pseudomonas antarctica</name>
    <dbReference type="NCBI Taxonomy" id="219572"/>
    <lineage>
        <taxon>Bacteria</taxon>
        <taxon>Pseudomonadati</taxon>
        <taxon>Pseudomonadota</taxon>
        <taxon>Gammaproteobacteria</taxon>
        <taxon>Pseudomonadales</taxon>
        <taxon>Pseudomonadaceae</taxon>
        <taxon>Pseudomonas</taxon>
    </lineage>
</organism>
<dbReference type="KEGG" id="panr:A7J50_0698"/>
<evidence type="ECO:0000313" key="2">
    <source>
        <dbReference type="EMBL" id="ANF84142.1"/>
    </source>
</evidence>
<dbReference type="AlphaFoldDB" id="A0A172YVQ5"/>
<dbReference type="Proteomes" id="UP000077829">
    <property type="component" value="Chromosome"/>
</dbReference>
<reference evidence="2 3" key="1">
    <citation type="submission" date="2016-05" db="EMBL/GenBank/DDBJ databases">
        <title>Complete genome sequence of Pseudomonas antarctica PAMC 27494.</title>
        <authorList>
            <person name="Lee J."/>
        </authorList>
    </citation>
    <scope>NUCLEOTIDE SEQUENCE [LARGE SCALE GENOMIC DNA]</scope>
    <source>
        <strain evidence="2 3">PAMC 27494</strain>
    </source>
</reference>
<evidence type="ECO:0000256" key="1">
    <source>
        <dbReference type="SAM" id="MobiDB-lite"/>
    </source>
</evidence>
<name>A0A172YVQ5_9PSED</name>
<evidence type="ECO:0000313" key="3">
    <source>
        <dbReference type="Proteomes" id="UP000077829"/>
    </source>
</evidence>
<gene>
    <name evidence="2" type="ORF">A7J50_0698</name>
</gene>